<feature type="domain" description="Semialdehyde dehydrogenase NAD-binding" evidence="7">
    <location>
        <begin position="5"/>
        <end position="123"/>
    </location>
</feature>
<gene>
    <name evidence="5" type="primary">argC</name>
    <name evidence="8" type="ordered locus">Ftrac_1531</name>
</gene>
<dbReference type="InterPro" id="IPR050085">
    <property type="entry name" value="AGPR"/>
</dbReference>
<dbReference type="CDD" id="cd23934">
    <property type="entry name" value="AGPR_1_C"/>
    <property type="match status" value="1"/>
</dbReference>
<dbReference type="Pfam" id="PF22698">
    <property type="entry name" value="Semialdhyde_dhC_1"/>
    <property type="match status" value="1"/>
</dbReference>
<dbReference type="InterPro" id="IPR000534">
    <property type="entry name" value="Semialdehyde_DH_NAD-bd"/>
</dbReference>
<feature type="active site" evidence="5 6">
    <location>
        <position position="131"/>
    </location>
</feature>
<comment type="catalytic activity">
    <reaction evidence="5">
        <text>N-acetyl-L-glutamate 5-semialdehyde + phosphate + NADP(+) = N-acetyl-L-glutamyl 5-phosphate + NADPH + H(+)</text>
        <dbReference type="Rhea" id="RHEA:21588"/>
        <dbReference type="ChEBI" id="CHEBI:15378"/>
        <dbReference type="ChEBI" id="CHEBI:29123"/>
        <dbReference type="ChEBI" id="CHEBI:43474"/>
        <dbReference type="ChEBI" id="CHEBI:57783"/>
        <dbReference type="ChEBI" id="CHEBI:57936"/>
        <dbReference type="ChEBI" id="CHEBI:58349"/>
        <dbReference type="EC" id="1.2.1.38"/>
    </reaction>
</comment>
<dbReference type="UniPathway" id="UPA00068">
    <property type="reaction ID" value="UER00108"/>
</dbReference>
<dbReference type="GO" id="GO:0005737">
    <property type="term" value="C:cytoplasm"/>
    <property type="evidence" value="ECO:0007669"/>
    <property type="project" value="UniProtKB-SubCell"/>
</dbReference>
<evidence type="ECO:0000256" key="6">
    <source>
        <dbReference type="PROSITE-ProRule" id="PRU10010"/>
    </source>
</evidence>
<sequence>MDKLKIGIVGAAGYAGGELIRLLLHHPKAEIDFVLSNSQNGKKVSEVHTDLIGETDLVFTQSLKESAQVIFLALPHGRSQQFLHENKIADQVLVIDLSTDFRDEKEDFVYGLTEVFPDKIKSSKRIANPGCFATAIQLALAPAVAQSWTKQSIHVSGITGSTGAGVIPSDTTHFSWRNQNISSYKLFEHQHLHEVKQTFTQLDSYFKEEILFVPYRGNFSRGILTTVYFPFEGKLEDAKKEFIKYYKSSSFVHISDDLIDLKQVVNTNKCLLHLEVTSGQLIITSIIDNLLKGAAGQAVQNMNLHLGWEENLGLQLKANAY</sequence>
<dbReference type="Pfam" id="PF01118">
    <property type="entry name" value="Semialdhyde_dh"/>
    <property type="match status" value="1"/>
</dbReference>
<dbReference type="OrthoDB" id="9801289at2"/>
<dbReference type="HAMAP" id="MF_00150">
    <property type="entry name" value="ArgC_type1"/>
    <property type="match status" value="1"/>
</dbReference>
<evidence type="ECO:0000313" key="8">
    <source>
        <dbReference type="EMBL" id="ADR21521.1"/>
    </source>
</evidence>
<dbReference type="PANTHER" id="PTHR32338:SF10">
    <property type="entry name" value="N-ACETYL-GAMMA-GLUTAMYL-PHOSPHATE REDUCTASE, CHLOROPLASTIC-RELATED"/>
    <property type="match status" value="1"/>
</dbReference>
<dbReference type="GO" id="GO:0003942">
    <property type="term" value="F:N-acetyl-gamma-glutamyl-phosphate reductase activity"/>
    <property type="evidence" value="ECO:0007669"/>
    <property type="project" value="UniProtKB-UniRule"/>
</dbReference>
<dbReference type="InterPro" id="IPR036291">
    <property type="entry name" value="NAD(P)-bd_dom_sf"/>
</dbReference>
<dbReference type="CDD" id="cd17895">
    <property type="entry name" value="AGPR_1_N"/>
    <property type="match status" value="1"/>
</dbReference>
<evidence type="ECO:0000259" key="7">
    <source>
        <dbReference type="SMART" id="SM00859"/>
    </source>
</evidence>
<dbReference type="InterPro" id="IPR000706">
    <property type="entry name" value="AGPR_type-1"/>
</dbReference>
<dbReference type="SUPFAM" id="SSF51735">
    <property type="entry name" value="NAD(P)-binding Rossmann-fold domains"/>
    <property type="match status" value="1"/>
</dbReference>
<dbReference type="PROSITE" id="PS01224">
    <property type="entry name" value="ARGC"/>
    <property type="match status" value="1"/>
</dbReference>
<evidence type="ECO:0000256" key="2">
    <source>
        <dbReference type="ARBA" id="ARBA00022605"/>
    </source>
</evidence>
<dbReference type="STRING" id="643867.Ftrac_1531"/>
<dbReference type="InterPro" id="IPR058924">
    <property type="entry name" value="AGPR_dimerisation_dom"/>
</dbReference>
<dbReference type="GO" id="GO:0070401">
    <property type="term" value="F:NADP+ binding"/>
    <property type="evidence" value="ECO:0007669"/>
    <property type="project" value="InterPro"/>
</dbReference>
<reference evidence="8 9" key="1">
    <citation type="journal article" date="2011" name="Stand. Genomic Sci.">
        <title>Complete genome sequence of Marivirga tractuosa type strain (H-43).</title>
        <authorList>
            <person name="Pagani I."/>
            <person name="Chertkov O."/>
            <person name="Lapidus A."/>
            <person name="Lucas S."/>
            <person name="Del Rio T.G."/>
            <person name="Tice H."/>
            <person name="Copeland A."/>
            <person name="Cheng J.F."/>
            <person name="Nolan M."/>
            <person name="Saunders E."/>
            <person name="Pitluck S."/>
            <person name="Held B."/>
            <person name="Goodwin L."/>
            <person name="Liolios K."/>
            <person name="Ovchinikova G."/>
            <person name="Ivanova N."/>
            <person name="Mavromatis K."/>
            <person name="Pati A."/>
            <person name="Chen A."/>
            <person name="Palaniappan K."/>
            <person name="Land M."/>
            <person name="Hauser L."/>
            <person name="Jeffries C.D."/>
            <person name="Detter J.C."/>
            <person name="Han C."/>
            <person name="Tapia R."/>
            <person name="Ngatchou-Djao O.D."/>
            <person name="Rohde M."/>
            <person name="Goker M."/>
            <person name="Spring S."/>
            <person name="Sikorski J."/>
            <person name="Woyke T."/>
            <person name="Bristow J."/>
            <person name="Eisen J.A."/>
            <person name="Markowitz V."/>
            <person name="Hugenholtz P."/>
            <person name="Klenk H.P."/>
            <person name="Kyrpides N.C."/>
        </authorList>
    </citation>
    <scope>NUCLEOTIDE SEQUENCE [LARGE SCALE GENOMIC DNA]</scope>
    <source>
        <strain evidence="9">ATCC 23168 / DSM 4126 / NBRC 15989 / NCIMB 1408 / VKM B-1430 / H-43</strain>
    </source>
</reference>
<keyword evidence="2 5" id="KW-0028">Amino-acid biosynthesis</keyword>
<comment type="function">
    <text evidence="5">Catalyzes the NADPH-dependent reduction of N-acetyl-5-glutamyl phosphate to yield N-acetyl-L-glutamate 5-semialdehyde.</text>
</comment>
<name>E4TPD3_MARTH</name>
<organism evidence="8 9">
    <name type="scientific">Marivirga tractuosa (strain ATCC 23168 / DSM 4126 / NBRC 15989 / NCIMB 1408 / VKM B-1430 / H-43)</name>
    <name type="common">Microscilla tractuosa</name>
    <name type="synonym">Flexibacter tractuosus</name>
    <dbReference type="NCBI Taxonomy" id="643867"/>
    <lineage>
        <taxon>Bacteria</taxon>
        <taxon>Pseudomonadati</taxon>
        <taxon>Bacteroidota</taxon>
        <taxon>Cytophagia</taxon>
        <taxon>Cytophagales</taxon>
        <taxon>Marivirgaceae</taxon>
        <taxon>Marivirga</taxon>
    </lineage>
</organism>
<keyword evidence="3 5" id="KW-0521">NADP</keyword>
<dbReference type="KEGG" id="mtt:Ftrac_1531"/>
<dbReference type="GO" id="GO:0006526">
    <property type="term" value="P:L-arginine biosynthetic process"/>
    <property type="evidence" value="ECO:0007669"/>
    <property type="project" value="UniProtKB-UniRule"/>
</dbReference>
<dbReference type="EMBL" id="CP002349">
    <property type="protein sequence ID" value="ADR21521.1"/>
    <property type="molecule type" value="Genomic_DNA"/>
</dbReference>
<dbReference type="NCBIfam" id="TIGR01850">
    <property type="entry name" value="argC"/>
    <property type="match status" value="1"/>
</dbReference>
<dbReference type="Gene3D" id="3.40.50.720">
    <property type="entry name" value="NAD(P)-binding Rossmann-like Domain"/>
    <property type="match status" value="1"/>
</dbReference>
<keyword evidence="5" id="KW-0963">Cytoplasm</keyword>
<keyword evidence="1 5" id="KW-0055">Arginine biosynthesis</keyword>
<dbReference type="SMART" id="SM00859">
    <property type="entry name" value="Semialdhyde_dh"/>
    <property type="match status" value="1"/>
</dbReference>
<proteinExistence type="inferred from homology"/>
<accession>E4TPD3</accession>
<dbReference type="EC" id="1.2.1.38" evidence="5"/>
<dbReference type="AlphaFoldDB" id="E4TPD3"/>
<evidence type="ECO:0000313" key="9">
    <source>
        <dbReference type="Proteomes" id="UP000008720"/>
    </source>
</evidence>
<dbReference type="PANTHER" id="PTHR32338">
    <property type="entry name" value="N-ACETYL-GAMMA-GLUTAMYL-PHOSPHATE REDUCTASE, CHLOROPLASTIC-RELATED-RELATED"/>
    <property type="match status" value="1"/>
</dbReference>
<dbReference type="SUPFAM" id="SSF55347">
    <property type="entry name" value="Glyceraldehyde-3-phosphate dehydrogenase-like, C-terminal domain"/>
    <property type="match status" value="1"/>
</dbReference>
<dbReference type="Gene3D" id="3.30.360.10">
    <property type="entry name" value="Dihydrodipicolinate Reductase, domain 2"/>
    <property type="match status" value="1"/>
</dbReference>
<evidence type="ECO:0000256" key="1">
    <source>
        <dbReference type="ARBA" id="ARBA00022571"/>
    </source>
</evidence>
<comment type="pathway">
    <text evidence="5">Amino-acid biosynthesis; L-arginine biosynthesis; N(2)-acetyl-L-ornithine from L-glutamate: step 3/4.</text>
</comment>
<dbReference type="HOGENOM" id="CLU_006384_0_1_10"/>
<protein>
    <recommendedName>
        <fullName evidence="5">N-acetyl-gamma-glutamyl-phosphate reductase</fullName>
        <shortName evidence="5">AGPR</shortName>
        <ecNumber evidence="5">1.2.1.38</ecNumber>
    </recommendedName>
    <alternativeName>
        <fullName evidence="5">N-acetyl-glutamate semialdehyde dehydrogenase</fullName>
        <shortName evidence="5">NAGSA dehydrogenase</shortName>
    </alternativeName>
</protein>
<comment type="similarity">
    <text evidence="5">Belongs to the NAGSA dehydrogenase family. Type 1 subfamily.</text>
</comment>
<keyword evidence="4 5" id="KW-0560">Oxidoreductase</keyword>
<evidence type="ECO:0000256" key="3">
    <source>
        <dbReference type="ARBA" id="ARBA00022857"/>
    </source>
</evidence>
<dbReference type="Proteomes" id="UP000008720">
    <property type="component" value="Chromosome"/>
</dbReference>
<evidence type="ECO:0000256" key="5">
    <source>
        <dbReference type="HAMAP-Rule" id="MF_00150"/>
    </source>
</evidence>
<dbReference type="RefSeq" id="WP_013453668.1">
    <property type="nucleotide sequence ID" value="NC_014759.1"/>
</dbReference>
<dbReference type="GO" id="GO:0051287">
    <property type="term" value="F:NAD binding"/>
    <property type="evidence" value="ECO:0007669"/>
    <property type="project" value="InterPro"/>
</dbReference>
<dbReference type="eggNOG" id="COG0002">
    <property type="taxonomic scope" value="Bacteria"/>
</dbReference>
<keyword evidence="9" id="KW-1185">Reference proteome</keyword>
<comment type="subcellular location">
    <subcellularLocation>
        <location evidence="5">Cytoplasm</location>
    </subcellularLocation>
</comment>
<dbReference type="InterPro" id="IPR023013">
    <property type="entry name" value="AGPR_AS"/>
</dbReference>
<evidence type="ECO:0000256" key="4">
    <source>
        <dbReference type="ARBA" id="ARBA00023002"/>
    </source>
</evidence>